<organism evidence="1">
    <name type="scientific">marine metagenome</name>
    <dbReference type="NCBI Taxonomy" id="408172"/>
    <lineage>
        <taxon>unclassified sequences</taxon>
        <taxon>metagenomes</taxon>
        <taxon>ecological metagenomes</taxon>
    </lineage>
</organism>
<protein>
    <submittedName>
        <fullName evidence="1">Uncharacterized protein</fullName>
    </submittedName>
</protein>
<reference evidence="1" key="1">
    <citation type="submission" date="2018-05" db="EMBL/GenBank/DDBJ databases">
        <authorList>
            <person name="Lanie J.A."/>
            <person name="Ng W.-L."/>
            <person name="Kazmierczak K.M."/>
            <person name="Andrzejewski T.M."/>
            <person name="Davidsen T.M."/>
            <person name="Wayne K.J."/>
            <person name="Tettelin H."/>
            <person name="Glass J.I."/>
            <person name="Rusch D."/>
            <person name="Podicherti R."/>
            <person name="Tsui H.-C.T."/>
            <person name="Winkler M.E."/>
        </authorList>
    </citation>
    <scope>NUCLEOTIDE SEQUENCE</scope>
</reference>
<proteinExistence type="predicted"/>
<dbReference type="AlphaFoldDB" id="A0A382YIK9"/>
<sequence>MKYFDELKRSMEFLAKDPNVLFLGQAVACAGTAMSNTLKDVPGRKKLELPVDE</sequence>
<feature type="non-terminal residue" evidence="1">
    <location>
        <position position="53"/>
    </location>
</feature>
<dbReference type="EMBL" id="UINC01175835">
    <property type="protein sequence ID" value="SVD82665.1"/>
    <property type="molecule type" value="Genomic_DNA"/>
</dbReference>
<name>A0A382YIK9_9ZZZZ</name>
<evidence type="ECO:0000313" key="1">
    <source>
        <dbReference type="EMBL" id="SVD82665.1"/>
    </source>
</evidence>
<gene>
    <name evidence="1" type="ORF">METZ01_LOCUS435519</name>
</gene>
<accession>A0A382YIK9</accession>